<dbReference type="InterPro" id="IPR009799">
    <property type="entry name" value="EthD_dom"/>
</dbReference>
<protein>
    <submittedName>
        <fullName evidence="2">Uncharacterized protein</fullName>
    </submittedName>
</protein>
<dbReference type="VEuPathDB" id="FungiDB:yc1106_04280"/>
<evidence type="ECO:0000313" key="3">
    <source>
        <dbReference type="Proteomes" id="UP001056012"/>
    </source>
</evidence>
<dbReference type="InterPro" id="IPR011008">
    <property type="entry name" value="Dimeric_a/b-barrel"/>
</dbReference>
<gene>
    <name evidence="2" type="ORF">yc1106_04280</name>
</gene>
<reference evidence="2" key="1">
    <citation type="submission" date="2021-12" db="EMBL/GenBank/DDBJ databases">
        <title>Curvularia clavata genome.</title>
        <authorList>
            <person name="Cao Y."/>
        </authorList>
    </citation>
    <scope>NUCLEOTIDE SEQUENCE</scope>
    <source>
        <strain evidence="2">Yc1106</strain>
    </source>
</reference>
<dbReference type="NCBIfam" id="TIGR02118">
    <property type="entry name" value="EthD family reductase"/>
    <property type="match status" value="1"/>
</dbReference>
<sequence length="103" mass="11667">MAGANVIILYPRKEGSTFNKEYYINSHMPLCEKIWKKHGMKSWVLTELNADGPYLYSLVMDWESHEAFGKGMQDPGVKELMDDLKNYYTEPPVLVHGGVVGSA</sequence>
<dbReference type="PANTHER" id="PTHR40260">
    <property type="entry name" value="BLR8190 PROTEIN"/>
    <property type="match status" value="1"/>
</dbReference>
<dbReference type="SUPFAM" id="SSF54909">
    <property type="entry name" value="Dimeric alpha+beta barrel"/>
    <property type="match status" value="1"/>
</dbReference>
<dbReference type="PANTHER" id="PTHR40260:SF2">
    <property type="entry name" value="BLR8190 PROTEIN"/>
    <property type="match status" value="1"/>
</dbReference>
<dbReference type="EMBL" id="CP089276">
    <property type="protein sequence ID" value="USP77006.1"/>
    <property type="molecule type" value="Genomic_DNA"/>
</dbReference>
<dbReference type="Proteomes" id="UP001056012">
    <property type="component" value="Chromosome 3"/>
</dbReference>
<dbReference type="AlphaFoldDB" id="A0A9Q8Z616"/>
<dbReference type="Gene3D" id="3.30.70.100">
    <property type="match status" value="1"/>
</dbReference>
<evidence type="ECO:0000313" key="2">
    <source>
        <dbReference type="EMBL" id="USP77006.1"/>
    </source>
</evidence>
<comment type="similarity">
    <text evidence="1">Belongs to the tpcK family.</text>
</comment>
<keyword evidence="3" id="KW-1185">Reference proteome</keyword>
<accession>A0A9Q8Z616</accession>
<organism evidence="2 3">
    <name type="scientific">Curvularia clavata</name>
    <dbReference type="NCBI Taxonomy" id="95742"/>
    <lineage>
        <taxon>Eukaryota</taxon>
        <taxon>Fungi</taxon>
        <taxon>Dikarya</taxon>
        <taxon>Ascomycota</taxon>
        <taxon>Pezizomycotina</taxon>
        <taxon>Dothideomycetes</taxon>
        <taxon>Pleosporomycetidae</taxon>
        <taxon>Pleosporales</taxon>
        <taxon>Pleosporineae</taxon>
        <taxon>Pleosporaceae</taxon>
        <taxon>Curvularia</taxon>
    </lineage>
</organism>
<name>A0A9Q8Z616_CURCL</name>
<dbReference type="OrthoDB" id="4892971at2759"/>
<evidence type="ECO:0000256" key="1">
    <source>
        <dbReference type="ARBA" id="ARBA00005986"/>
    </source>
</evidence>
<proteinExistence type="inferred from homology"/>
<dbReference type="GO" id="GO:0016491">
    <property type="term" value="F:oxidoreductase activity"/>
    <property type="evidence" value="ECO:0007669"/>
    <property type="project" value="InterPro"/>
</dbReference>